<proteinExistence type="predicted"/>
<evidence type="ECO:0000313" key="2">
    <source>
        <dbReference type="Proteomes" id="UP000184532"/>
    </source>
</evidence>
<protein>
    <submittedName>
        <fullName evidence="1">Uncharacterized protein</fullName>
    </submittedName>
</protein>
<accession>A0A1M5LSA3</accession>
<dbReference type="STRING" id="570519.SAMN04488116_2062"/>
<dbReference type="RefSeq" id="WP_131819063.1">
    <property type="nucleotide sequence ID" value="NZ_FQWL01000003.1"/>
</dbReference>
<dbReference type="OrthoDB" id="1248892at2"/>
<dbReference type="Proteomes" id="UP000184532">
    <property type="component" value="Unassembled WGS sequence"/>
</dbReference>
<name>A0A1M5LSA3_9FLAO</name>
<sequence length="154" mass="18488">MEFEAYRPRKISFLQLSEVDDWKVKIYAITNKKEFTSYTILQKAITKLPLWLKKAEKSKIPLHRMAFLIVHEAREGVWILINWWTGGEMIETKVYFARYNAPNLIRKSPHSPHSLLCVWELEVFLHERKTWIKEVLQNPGQPRFNNYLHDVIQH</sequence>
<dbReference type="AlphaFoldDB" id="A0A1M5LSA3"/>
<keyword evidence="2" id="KW-1185">Reference proteome</keyword>
<organism evidence="1 2">
    <name type="scientific">Flagellimonas flava</name>
    <dbReference type="NCBI Taxonomy" id="570519"/>
    <lineage>
        <taxon>Bacteria</taxon>
        <taxon>Pseudomonadati</taxon>
        <taxon>Bacteroidota</taxon>
        <taxon>Flavobacteriia</taxon>
        <taxon>Flavobacteriales</taxon>
        <taxon>Flavobacteriaceae</taxon>
        <taxon>Flagellimonas</taxon>
    </lineage>
</organism>
<evidence type="ECO:0000313" key="1">
    <source>
        <dbReference type="EMBL" id="SHG67891.1"/>
    </source>
</evidence>
<reference evidence="2" key="1">
    <citation type="submission" date="2016-11" db="EMBL/GenBank/DDBJ databases">
        <authorList>
            <person name="Varghese N."/>
            <person name="Submissions S."/>
        </authorList>
    </citation>
    <scope>NUCLEOTIDE SEQUENCE [LARGE SCALE GENOMIC DNA]</scope>
    <source>
        <strain evidence="2">DSM 22638</strain>
    </source>
</reference>
<dbReference type="EMBL" id="FQWL01000003">
    <property type="protein sequence ID" value="SHG67891.1"/>
    <property type="molecule type" value="Genomic_DNA"/>
</dbReference>
<gene>
    <name evidence="1" type="ORF">SAMN04488116_2062</name>
</gene>